<evidence type="ECO:0000313" key="2">
    <source>
        <dbReference type="EMBL" id="MBO0345294.1"/>
    </source>
</evidence>
<reference evidence="2" key="1">
    <citation type="submission" date="2021-03" db="EMBL/GenBank/DDBJ databases">
        <title>Roseibium sp. CAU 1637 isolated from Incheon.</title>
        <authorList>
            <person name="Kim W."/>
        </authorList>
    </citation>
    <scope>NUCLEOTIDE SEQUENCE</scope>
    <source>
        <strain evidence="2">CAU 1637</strain>
    </source>
</reference>
<keyword evidence="3" id="KW-1185">Reference proteome</keyword>
<evidence type="ECO:0000256" key="1">
    <source>
        <dbReference type="SAM" id="Phobius"/>
    </source>
</evidence>
<name>A0A939J8W6_9HYPH</name>
<protein>
    <submittedName>
        <fullName evidence="2">Uncharacterized protein</fullName>
    </submittedName>
</protein>
<dbReference type="RefSeq" id="WP_206939746.1">
    <property type="nucleotide sequence ID" value="NZ_JAFLNF010000003.1"/>
</dbReference>
<feature type="transmembrane region" description="Helical" evidence="1">
    <location>
        <begin position="37"/>
        <end position="62"/>
    </location>
</feature>
<comment type="caution">
    <text evidence="2">The sequence shown here is derived from an EMBL/GenBank/DDBJ whole genome shotgun (WGS) entry which is preliminary data.</text>
</comment>
<organism evidence="2 3">
    <name type="scientific">Roseibium limicola</name>
    <dbReference type="NCBI Taxonomy" id="2816037"/>
    <lineage>
        <taxon>Bacteria</taxon>
        <taxon>Pseudomonadati</taxon>
        <taxon>Pseudomonadota</taxon>
        <taxon>Alphaproteobacteria</taxon>
        <taxon>Hyphomicrobiales</taxon>
        <taxon>Stappiaceae</taxon>
        <taxon>Roseibium</taxon>
    </lineage>
</organism>
<keyword evidence="1" id="KW-0812">Transmembrane</keyword>
<sequence>MASGTIEIGMKASKDTGQSILGFEWDSGWDEVRKDPWALTAGATGLALAAFLLAAHACCFGFQSDVIQTFGVICSGVS</sequence>
<gene>
    <name evidence="2" type="ORF">J0X15_08680</name>
</gene>
<dbReference type="EMBL" id="JAFLNF010000003">
    <property type="protein sequence ID" value="MBO0345294.1"/>
    <property type="molecule type" value="Genomic_DNA"/>
</dbReference>
<evidence type="ECO:0000313" key="3">
    <source>
        <dbReference type="Proteomes" id="UP000664779"/>
    </source>
</evidence>
<dbReference type="AlphaFoldDB" id="A0A939J8W6"/>
<keyword evidence="1" id="KW-1133">Transmembrane helix</keyword>
<dbReference type="Proteomes" id="UP000664779">
    <property type="component" value="Unassembled WGS sequence"/>
</dbReference>
<accession>A0A939J8W6</accession>
<keyword evidence="1" id="KW-0472">Membrane</keyword>
<proteinExistence type="predicted"/>